<dbReference type="AlphaFoldDB" id="A0A934QFW5"/>
<evidence type="ECO:0000259" key="1">
    <source>
        <dbReference type="Pfam" id="PF13439"/>
    </source>
</evidence>
<dbReference type="InterPro" id="IPR050194">
    <property type="entry name" value="Glycosyltransferase_grp1"/>
</dbReference>
<reference evidence="2" key="2">
    <citation type="journal article" date="2020" name="Microorganisms">
        <title>Osmotic Adaptation and Compatible Solute Biosynthesis of Phototrophic Bacteria as Revealed from Genome Analyses.</title>
        <authorList>
            <person name="Imhoff J.F."/>
            <person name="Rahn T."/>
            <person name="Kunzel S."/>
            <person name="Keller A."/>
            <person name="Neulinger S.C."/>
        </authorList>
    </citation>
    <scope>NUCLEOTIDE SEQUENCE</scope>
    <source>
        <strain evidence="2">DSM 9154</strain>
    </source>
</reference>
<dbReference type="Proteomes" id="UP000778970">
    <property type="component" value="Unassembled WGS sequence"/>
</dbReference>
<reference evidence="2" key="1">
    <citation type="submission" date="2017-08" db="EMBL/GenBank/DDBJ databases">
        <authorList>
            <person name="Imhoff J.F."/>
            <person name="Rahn T."/>
            <person name="Kuenzel S."/>
            <person name="Neulinger S.C."/>
        </authorList>
    </citation>
    <scope>NUCLEOTIDE SEQUENCE</scope>
    <source>
        <strain evidence="2">DSM 9154</strain>
    </source>
</reference>
<dbReference type="EMBL" id="NRRE01000009">
    <property type="protein sequence ID" value="MBK1696039.1"/>
    <property type="molecule type" value="Genomic_DNA"/>
</dbReference>
<dbReference type="PANTHER" id="PTHR45947">
    <property type="entry name" value="SULFOQUINOVOSYL TRANSFERASE SQD2"/>
    <property type="match status" value="1"/>
</dbReference>
<feature type="domain" description="Glycosyltransferase subfamily 4-like N-terminal" evidence="1">
    <location>
        <begin position="33"/>
        <end position="190"/>
    </location>
</feature>
<dbReference type="Pfam" id="PF13439">
    <property type="entry name" value="Glyco_transf_4"/>
    <property type="match status" value="1"/>
</dbReference>
<protein>
    <recommendedName>
        <fullName evidence="1">Glycosyltransferase subfamily 4-like N-terminal domain-containing protein</fullName>
    </recommendedName>
</protein>
<evidence type="ECO:0000313" key="2">
    <source>
        <dbReference type="EMBL" id="MBK1696039.1"/>
    </source>
</evidence>
<sequence length="388" mass="41864">MYPLKTQQPSTPPPTLSEVRPVQLLHVFPTFAVGGVQVRIADVARRLGTRYAHTLIALDGRHEALDRVDPNNPWTLLPADGLTGVKRLPAIRRALARSEADILCTYNFGAMDWALANRLGPRWPHLHFESGFGPEEAVRPLRRRSLYRRLALAGVDALVVPSHGLLEIARRHRWAPSGRLRHLVNGVDLAHYTPAAPVPPLPAMAATVPTVVAVAPLRAEKRLDRLIALFARAAADTDARLVICGMGPCEADLRAQAAASGLGDRIAFAGQVADVRAALTGNSIFALTSVTEQMPNALLQAMAMARPVVAFDAGDVARILPQTAPAQAFGQEDAGGFEAALSRLLKDGELRARLGAANRARAETAYDMTAMVAAYDRLYRNALERPSP</sequence>
<proteinExistence type="predicted"/>
<dbReference type="GO" id="GO:0016757">
    <property type="term" value="F:glycosyltransferase activity"/>
    <property type="evidence" value="ECO:0007669"/>
    <property type="project" value="TreeGrafter"/>
</dbReference>
<accession>A0A934QFW5</accession>
<dbReference type="RefSeq" id="WP_081728865.1">
    <property type="nucleotide sequence ID" value="NZ_NRRE01000009.1"/>
</dbReference>
<keyword evidence="3" id="KW-1185">Reference proteome</keyword>
<gene>
    <name evidence="2" type="ORF">CKO21_02115</name>
</gene>
<dbReference type="Gene3D" id="3.40.50.2000">
    <property type="entry name" value="Glycogen Phosphorylase B"/>
    <property type="match status" value="2"/>
</dbReference>
<name>A0A934QFW5_9PROT</name>
<dbReference type="Pfam" id="PF13692">
    <property type="entry name" value="Glyco_trans_1_4"/>
    <property type="match status" value="1"/>
</dbReference>
<evidence type="ECO:0000313" key="3">
    <source>
        <dbReference type="Proteomes" id="UP000778970"/>
    </source>
</evidence>
<dbReference type="SUPFAM" id="SSF53756">
    <property type="entry name" value="UDP-Glycosyltransferase/glycogen phosphorylase"/>
    <property type="match status" value="1"/>
</dbReference>
<comment type="caution">
    <text evidence="2">The sequence shown here is derived from an EMBL/GenBank/DDBJ whole genome shotgun (WGS) entry which is preliminary data.</text>
</comment>
<dbReference type="CDD" id="cd03801">
    <property type="entry name" value="GT4_PimA-like"/>
    <property type="match status" value="1"/>
</dbReference>
<dbReference type="PANTHER" id="PTHR45947:SF3">
    <property type="entry name" value="SULFOQUINOVOSYL TRANSFERASE SQD2"/>
    <property type="match status" value="1"/>
</dbReference>
<organism evidence="2 3">
    <name type="scientific">Rhodovibrio salinarum</name>
    <dbReference type="NCBI Taxonomy" id="1087"/>
    <lineage>
        <taxon>Bacteria</taxon>
        <taxon>Pseudomonadati</taxon>
        <taxon>Pseudomonadota</taxon>
        <taxon>Alphaproteobacteria</taxon>
        <taxon>Rhodospirillales</taxon>
        <taxon>Rhodovibrionaceae</taxon>
        <taxon>Rhodovibrio</taxon>
    </lineage>
</organism>
<dbReference type="InterPro" id="IPR028098">
    <property type="entry name" value="Glyco_trans_4-like_N"/>
</dbReference>